<sequence>MLDDASTRSAVQNLYNTYPFPPEPLLDEPPPGYNWRWNWTAAYNFCYHRRPERSNIRILDAGCGTGAGTEYLIALNPDANIVGIDLSEKALEIAEERCQRSGVARAHRGSIEFYHLPIEEAAALPGEFDLINCVGVLHHLADPVRGIQSLARKLAPGGLFHIFVYARWGRWEIHLMQRAIALLQGNRRGDYQDGVAVGRRIFASLPEDNRLLKREKERWAIENHRDESFADMYVHPREVDYDIDSLFELIDASGLAFLGFSNPAYWEVERLLGRSPELMERVEQLGERELYRLIESLDPEITHFEFFLAKPPIVITDWSKDSELLKAVPTVHPCLFGWPSESVLDLDYRPVTLTPTEFAFLQACDGKSTVGEIDRSIELGLPGVRSLRERQLLILG</sequence>
<comment type="caution">
    <text evidence="2">The sequence shown here is derived from an EMBL/GenBank/DDBJ whole genome shotgun (WGS) entry which is preliminary data.</text>
</comment>
<dbReference type="InterPro" id="IPR013217">
    <property type="entry name" value="Methyltransf_12"/>
</dbReference>
<proteinExistence type="predicted"/>
<dbReference type="EC" id="2.1.1.-" evidence="2"/>
<dbReference type="PANTHER" id="PTHR43464:SF91">
    <property type="entry name" value="SLL0487 PROTEIN"/>
    <property type="match status" value="1"/>
</dbReference>
<dbReference type="PANTHER" id="PTHR43464">
    <property type="entry name" value="METHYLTRANSFERASE"/>
    <property type="match status" value="1"/>
</dbReference>
<dbReference type="CDD" id="cd02440">
    <property type="entry name" value="AdoMet_MTases"/>
    <property type="match status" value="1"/>
</dbReference>
<dbReference type="RefSeq" id="WP_332863370.1">
    <property type="nucleotide sequence ID" value="NZ_JBAFSM010000002.1"/>
</dbReference>
<keyword evidence="2" id="KW-0808">Transferase</keyword>
<dbReference type="Proteomes" id="UP001328733">
    <property type="component" value="Unassembled WGS sequence"/>
</dbReference>
<keyword evidence="2" id="KW-0489">Methyltransferase</keyword>
<dbReference type="InterPro" id="IPR029063">
    <property type="entry name" value="SAM-dependent_MTases_sf"/>
</dbReference>
<dbReference type="Pfam" id="PF08242">
    <property type="entry name" value="Methyltransf_12"/>
    <property type="match status" value="1"/>
</dbReference>
<dbReference type="GO" id="GO:0032259">
    <property type="term" value="P:methylation"/>
    <property type="evidence" value="ECO:0007669"/>
    <property type="project" value="UniProtKB-KW"/>
</dbReference>
<gene>
    <name evidence="2" type="ORF">V0288_02015</name>
</gene>
<dbReference type="GO" id="GO:0008168">
    <property type="term" value="F:methyltransferase activity"/>
    <property type="evidence" value="ECO:0007669"/>
    <property type="project" value="UniProtKB-KW"/>
</dbReference>
<dbReference type="EMBL" id="JBAFSM010000002">
    <property type="protein sequence ID" value="MEG3435881.1"/>
    <property type="molecule type" value="Genomic_DNA"/>
</dbReference>
<feature type="domain" description="Methyltransferase type 12" evidence="1">
    <location>
        <begin position="59"/>
        <end position="160"/>
    </location>
</feature>
<evidence type="ECO:0000313" key="2">
    <source>
        <dbReference type="EMBL" id="MEG3435881.1"/>
    </source>
</evidence>
<keyword evidence="3" id="KW-1185">Reference proteome</keyword>
<dbReference type="SUPFAM" id="SSF53335">
    <property type="entry name" value="S-adenosyl-L-methionine-dependent methyltransferases"/>
    <property type="match status" value="1"/>
</dbReference>
<name>A0AAW9QMC8_9CHRO</name>
<protein>
    <submittedName>
        <fullName evidence="2">Class I SAM-dependent methyltransferase</fullName>
        <ecNumber evidence="2">2.1.1.-</ecNumber>
    </submittedName>
</protein>
<evidence type="ECO:0000259" key="1">
    <source>
        <dbReference type="Pfam" id="PF08242"/>
    </source>
</evidence>
<reference evidence="2 3" key="1">
    <citation type="submission" date="2024-01" db="EMBL/GenBank/DDBJ databases">
        <title>Genomic insights into the taxonomy and metabolism of the cyanobacterium Pannus brasiliensis CCIBt3594.</title>
        <authorList>
            <person name="Machado M."/>
            <person name="Botero N.B."/>
            <person name="Andreote A.P.D."/>
            <person name="Feitosa A.M.T."/>
            <person name="Popin R."/>
            <person name="Sivonen K."/>
            <person name="Fiore M.F."/>
        </authorList>
    </citation>
    <scope>NUCLEOTIDE SEQUENCE [LARGE SCALE GENOMIC DNA]</scope>
    <source>
        <strain evidence="2 3">CCIBt3594</strain>
    </source>
</reference>
<evidence type="ECO:0000313" key="3">
    <source>
        <dbReference type="Proteomes" id="UP001328733"/>
    </source>
</evidence>
<accession>A0AAW9QMC8</accession>
<dbReference type="Gene3D" id="3.40.50.150">
    <property type="entry name" value="Vaccinia Virus protein VP39"/>
    <property type="match status" value="1"/>
</dbReference>
<organism evidence="2 3">
    <name type="scientific">Pannus brasiliensis CCIBt3594</name>
    <dbReference type="NCBI Taxonomy" id="1427578"/>
    <lineage>
        <taxon>Bacteria</taxon>
        <taxon>Bacillati</taxon>
        <taxon>Cyanobacteriota</taxon>
        <taxon>Cyanophyceae</taxon>
        <taxon>Oscillatoriophycideae</taxon>
        <taxon>Chroococcales</taxon>
        <taxon>Microcystaceae</taxon>
        <taxon>Pannus</taxon>
    </lineage>
</organism>
<dbReference type="AlphaFoldDB" id="A0AAW9QMC8"/>